<gene>
    <name evidence="3" type="ORF">SAMN06295912_12610</name>
</gene>
<feature type="region of interest" description="Disordered" evidence="1">
    <location>
        <begin position="1"/>
        <end position="21"/>
    </location>
</feature>
<feature type="domain" description="YspA cpYpsA-related SLOG" evidence="2">
    <location>
        <begin position="247"/>
        <end position="320"/>
    </location>
</feature>
<proteinExistence type="predicted"/>
<evidence type="ECO:0000259" key="2">
    <source>
        <dbReference type="Pfam" id="PF10686"/>
    </source>
</evidence>
<dbReference type="AlphaFoldDB" id="A0A239INQ0"/>
<name>A0A239INQ0_9SPHN</name>
<dbReference type="Pfam" id="PF10686">
    <property type="entry name" value="YAcAr"/>
    <property type="match status" value="1"/>
</dbReference>
<evidence type="ECO:0000313" key="4">
    <source>
        <dbReference type="Proteomes" id="UP000198281"/>
    </source>
</evidence>
<evidence type="ECO:0000256" key="1">
    <source>
        <dbReference type="SAM" id="MobiDB-lite"/>
    </source>
</evidence>
<dbReference type="EMBL" id="FZOS01000026">
    <property type="protein sequence ID" value="SNS95195.1"/>
    <property type="molecule type" value="Genomic_DNA"/>
</dbReference>
<dbReference type="InterPro" id="IPR019627">
    <property type="entry name" value="YAcAr"/>
</dbReference>
<evidence type="ECO:0000313" key="3">
    <source>
        <dbReference type="EMBL" id="SNS95195.1"/>
    </source>
</evidence>
<organism evidence="3 4">
    <name type="scientific">Edaphosphingomonas laterariae</name>
    <dbReference type="NCBI Taxonomy" id="861865"/>
    <lineage>
        <taxon>Bacteria</taxon>
        <taxon>Pseudomonadati</taxon>
        <taxon>Pseudomonadota</taxon>
        <taxon>Alphaproteobacteria</taxon>
        <taxon>Sphingomonadales</taxon>
        <taxon>Rhizorhabdaceae</taxon>
        <taxon>Edaphosphingomonas</taxon>
    </lineage>
</organism>
<sequence>MGHRAGGGNPNAPAVLARRGAPARTTRTLSGSPWALPGGAAAAFSMARRVRIRREGRRPCDTERQSLMTSSLSAVLQALELGHLDLMGDQRSMEAPPPAEALEQTVSAIWSDLFALFPFTALERDIEDLGWGFVNLFHRAAAKKHQLIDRLTDEIRLLLAEQDGSEIATADLEDKIDLARKVEQSAQAYEGMRDTAARHYLHETGRSWVPATGNRISLGTTAAIVDGRAYLQARRERVRDANMVHGTPVVFAGGRLRFASDDEAKQFADNLLRTLKAVRERVGDMYLVHGGDMKGIERLAASWAEQNGIQQLRFGLDRKLGDRAGFRRNEQMLSVKPRYVIAFQGNGVTERLVVEAKARGIHVVDRRGPLGTPPAALSRG</sequence>
<dbReference type="Proteomes" id="UP000198281">
    <property type="component" value="Unassembled WGS sequence"/>
</dbReference>
<keyword evidence="4" id="KW-1185">Reference proteome</keyword>
<accession>A0A239INQ0</accession>
<reference evidence="4" key="1">
    <citation type="submission" date="2017-06" db="EMBL/GenBank/DDBJ databases">
        <authorList>
            <person name="Varghese N."/>
            <person name="Submissions S."/>
        </authorList>
    </citation>
    <scope>NUCLEOTIDE SEQUENCE [LARGE SCALE GENOMIC DNA]</scope>
    <source>
        <strain evidence="4">LNB2</strain>
    </source>
</reference>
<protein>
    <recommendedName>
        <fullName evidence="2">YspA cpYpsA-related SLOG domain-containing protein</fullName>
    </recommendedName>
</protein>